<evidence type="ECO:0000313" key="3">
    <source>
        <dbReference type="Proteomes" id="UP000594759"/>
    </source>
</evidence>
<proteinExistence type="predicted"/>
<dbReference type="RefSeq" id="WP_196099601.1">
    <property type="nucleotide sequence ID" value="NZ_CP064939.1"/>
</dbReference>
<dbReference type="KEGG" id="pex:IZT61_02370"/>
<reference evidence="2 3" key="1">
    <citation type="submission" date="2020-11" db="EMBL/GenBank/DDBJ databases">
        <title>Pedobacter endophytica, an endophytic bacteria isolated form Carex pumila.</title>
        <authorList>
            <person name="Peng Y."/>
            <person name="Jiang L."/>
            <person name="Lee J."/>
        </authorList>
    </citation>
    <scope>NUCLEOTIDE SEQUENCE [LARGE SCALE GENOMIC DNA]</scope>
    <source>
        <strain evidence="2 3">JBR3-12</strain>
    </source>
</reference>
<gene>
    <name evidence="2" type="ORF">IZT61_02370</name>
</gene>
<sequence length="1184" mass="122782">MKRISICVSPNRGRIRNFCAQKKSLLLVFALTCTVFGAVAQQKVKDGSISTTNLPNKDAIVELESANKGMLFSRIALEGTMVSAPLSAHVAGMMVYNTAKTSDVVPGIYYNTGSRWILAGAGKASNISYNPTTFEISFLNADNKPVVINLGDVVRQNQTITTLIDNKNGTYTYTAEDGKITTINVPADVINQFEQIANNTTVRQIIQSIVTKTGGNVYYDGKTFTYIDKNGVTQTINIAQIVKDNETITTLVNNNNGTYTYTAENGKTTVINVPAEVINNFQSIANDNSVKQIIENIVKNTAGNVFYDGANFTYIDVNGVKQIINIAQLVQANETVTTLVKNTDGTYTYTNEKNEKVNIDVIGDAVNNIVNLGNLYTTIKNLFNKSETVTSLVYNATDNTLTYTDEAHVANVIDIVTLVRKNQLTTSLTNGITTEVSSTSSASNASNTEYKVEVKNGAITTEKLADASVTNGKIGADAITTDKIKDGEVKTADIADAAISTEKINNKAVTAAKLDAGTGTNGRIAVADAAGNVSYSNTMPGTSIAGEDVTAASNKIILGGTPAGAALKRFSVDVDETKLNLNANQIKGGTAGQVMVVGADLKGAWVDQSAVTSVSNNSSANALNTTVNGKTGQDVKIINSNVLTMDAATKSLTSTVNGVASNALDLSAAIAASQKTTTVSNGTNTTATGTTTGNVTDYKVNVNNASATTTGAVKPGSGLAIDNDGTLSVEVSTITSGKALNSTDLSISAGGATSLLKDVTVDIKSGAVNSDKIADGSVTGTDIALKTVAATNLTAAGAATGDVATANADGTVTYQAVNAANVINGKNLTAGDASIVIGTGTGATLVDANVKVAVGGICTDKIANGAVTINKIANAAPYNVMTTDDAGTPAWVPQSSLIPATTVSNLSAVNTLTTTVNGVTGNGVEIINSNALCLDSTRRFLTSIVNGYISGAIDISPVVTATQKTTTLSNGTNTSVASTTTGNVTDYKVNVPTACIETLGVVKQAPTNAAVTINAAGELVANANNGLTVANANVQLGGQLNQATTITTTANNTLAVAGLQPGTMTDKIVAADDNGILRVVKAAMPRFFYMPSMLLNTETVGATYTVNLYNEYKSQFTNIPASQRSSATSNIPFIPTAAELDYYVTYFDNTVIQIVSVQADGTLTYKVTANAKMSSFVNIVFVVK</sequence>
<protein>
    <recommendedName>
        <fullName evidence="4">Collagen triple helix repeat-containing protein</fullName>
    </recommendedName>
</protein>
<evidence type="ECO:0008006" key="4">
    <source>
        <dbReference type="Google" id="ProtNLM"/>
    </source>
</evidence>
<dbReference type="AlphaFoldDB" id="A0A7S9PZP3"/>
<name>A0A7S9PZP3_9SPHI</name>
<accession>A0A7S9PZP3</accession>
<evidence type="ECO:0000313" key="2">
    <source>
        <dbReference type="EMBL" id="QPH40145.1"/>
    </source>
</evidence>
<organism evidence="2 3">
    <name type="scientific">Pedobacter endophyticus</name>
    <dbReference type="NCBI Taxonomy" id="2789740"/>
    <lineage>
        <taxon>Bacteria</taxon>
        <taxon>Pseudomonadati</taxon>
        <taxon>Bacteroidota</taxon>
        <taxon>Sphingobacteriia</taxon>
        <taxon>Sphingobacteriales</taxon>
        <taxon>Sphingobacteriaceae</taxon>
        <taxon>Pedobacter</taxon>
    </lineage>
</organism>
<keyword evidence="1" id="KW-0732">Signal</keyword>
<feature type="chain" id="PRO_5032476416" description="Collagen triple helix repeat-containing protein" evidence="1">
    <location>
        <begin position="41"/>
        <end position="1184"/>
    </location>
</feature>
<dbReference type="EMBL" id="CP064939">
    <property type="protein sequence ID" value="QPH40145.1"/>
    <property type="molecule type" value="Genomic_DNA"/>
</dbReference>
<keyword evidence="3" id="KW-1185">Reference proteome</keyword>
<dbReference type="Proteomes" id="UP000594759">
    <property type="component" value="Chromosome"/>
</dbReference>
<feature type="signal peptide" evidence="1">
    <location>
        <begin position="1"/>
        <end position="40"/>
    </location>
</feature>
<evidence type="ECO:0000256" key="1">
    <source>
        <dbReference type="SAM" id="SignalP"/>
    </source>
</evidence>